<dbReference type="SUPFAM" id="SSF53927">
    <property type="entry name" value="Cytidine deaminase-like"/>
    <property type="match status" value="1"/>
</dbReference>
<dbReference type="Proteomes" id="UP000039865">
    <property type="component" value="Unassembled WGS sequence"/>
</dbReference>
<dbReference type="CDD" id="cd01285">
    <property type="entry name" value="nucleoside_deaminase"/>
    <property type="match status" value="1"/>
</dbReference>
<reference evidence="3 4" key="1">
    <citation type="submission" date="2014-06" db="EMBL/GenBank/DDBJ databases">
        <authorList>
            <person name="Swart Estienne"/>
        </authorList>
    </citation>
    <scope>NUCLEOTIDE SEQUENCE [LARGE SCALE GENOMIC DNA]</scope>
    <source>
        <strain evidence="3 4">130c</strain>
    </source>
</reference>
<dbReference type="PROSITE" id="PS51747">
    <property type="entry name" value="CYT_DCMP_DEAMINASES_2"/>
    <property type="match status" value="1"/>
</dbReference>
<evidence type="ECO:0000313" key="3">
    <source>
        <dbReference type="EMBL" id="CDW75215.1"/>
    </source>
</evidence>
<dbReference type="Pfam" id="PF14437">
    <property type="entry name" value="MafB19-deam"/>
    <property type="match status" value="1"/>
</dbReference>
<dbReference type="InParanoid" id="A0A077ZZ61"/>
<evidence type="ECO:0000313" key="4">
    <source>
        <dbReference type="Proteomes" id="UP000039865"/>
    </source>
</evidence>
<proteinExistence type="predicted"/>
<dbReference type="Gene3D" id="3.40.140.10">
    <property type="entry name" value="Cytidine Deaminase, domain 2"/>
    <property type="match status" value="1"/>
</dbReference>
<evidence type="ECO:0000256" key="1">
    <source>
        <dbReference type="ARBA" id="ARBA00022801"/>
    </source>
</evidence>
<dbReference type="InterPro" id="IPR016193">
    <property type="entry name" value="Cytidine_deaminase-like"/>
</dbReference>
<sequence>MQLALEQARFALESGEVPVGCIFYHLPSQTVVAKSHNLTNQTKNVYFHLLLNIKATTHCEINCINQLSNENKINMIQECVLYVTVEPCLMCAHALNLVKIMKVKFGCENDKFGGNGSILSLNKFQNAGYQVEQGILKNDAIKLLQQFYEHGNEKAPENKRQRKI</sequence>
<accession>A0A077ZZ61</accession>
<gene>
    <name evidence="3" type="primary">Contig8565.g9140</name>
    <name evidence="3" type="ORF">STYLEM_4202</name>
</gene>
<dbReference type="InterPro" id="IPR002125">
    <property type="entry name" value="CMP_dCMP_dom"/>
</dbReference>
<evidence type="ECO:0000259" key="2">
    <source>
        <dbReference type="PROSITE" id="PS51747"/>
    </source>
</evidence>
<dbReference type="PANTHER" id="PTHR11079:SF149">
    <property type="entry name" value="TRNA-SPECIFIC ADENOSINE DEAMINASE 2"/>
    <property type="match status" value="1"/>
</dbReference>
<dbReference type="GO" id="GO:0052717">
    <property type="term" value="F:tRNA-specific adenosine-34 deaminase activity"/>
    <property type="evidence" value="ECO:0007669"/>
    <property type="project" value="UniProtKB-EC"/>
</dbReference>
<dbReference type="PANTHER" id="PTHR11079">
    <property type="entry name" value="CYTOSINE DEAMINASE FAMILY MEMBER"/>
    <property type="match status" value="1"/>
</dbReference>
<dbReference type="EMBL" id="CCKQ01004082">
    <property type="protein sequence ID" value="CDW75215.1"/>
    <property type="molecule type" value="Genomic_DNA"/>
</dbReference>
<protein>
    <submittedName>
        <fullName evidence="3">Adenosine deaminase</fullName>
    </submittedName>
</protein>
<name>A0A077ZZ61_STYLE</name>
<dbReference type="OMA" id="PCQMCAG"/>
<dbReference type="GO" id="GO:0002100">
    <property type="term" value="P:tRNA wobble adenosine to inosine editing"/>
    <property type="evidence" value="ECO:0007669"/>
    <property type="project" value="InterPro"/>
</dbReference>
<dbReference type="GO" id="GO:0046872">
    <property type="term" value="F:metal ion binding"/>
    <property type="evidence" value="ECO:0007669"/>
    <property type="project" value="UniProtKB-KW"/>
</dbReference>
<keyword evidence="1" id="KW-0378">Hydrolase</keyword>
<feature type="domain" description="CMP/dCMP-type deaminase" evidence="2">
    <location>
        <begin position="1"/>
        <end position="132"/>
    </location>
</feature>
<keyword evidence="4" id="KW-1185">Reference proteome</keyword>
<organism evidence="3 4">
    <name type="scientific">Stylonychia lemnae</name>
    <name type="common">Ciliate</name>
    <dbReference type="NCBI Taxonomy" id="5949"/>
    <lineage>
        <taxon>Eukaryota</taxon>
        <taxon>Sar</taxon>
        <taxon>Alveolata</taxon>
        <taxon>Ciliophora</taxon>
        <taxon>Intramacronucleata</taxon>
        <taxon>Spirotrichea</taxon>
        <taxon>Stichotrichia</taxon>
        <taxon>Sporadotrichida</taxon>
        <taxon>Oxytrichidae</taxon>
        <taxon>Stylonychinae</taxon>
        <taxon>Stylonychia</taxon>
    </lineage>
</organism>
<dbReference type="InterPro" id="IPR058535">
    <property type="entry name" value="MafB19-deam"/>
</dbReference>
<dbReference type="OrthoDB" id="1701769at2759"/>
<dbReference type="AlphaFoldDB" id="A0A077ZZ61"/>